<name>A0ABP4S7T5_9ACTN</name>
<evidence type="ECO:0000313" key="2">
    <source>
        <dbReference type="EMBL" id="GAA1668773.1"/>
    </source>
</evidence>
<feature type="region of interest" description="Disordered" evidence="1">
    <location>
        <begin position="1"/>
        <end position="53"/>
    </location>
</feature>
<accession>A0ABP4S7T5</accession>
<evidence type="ECO:0000313" key="3">
    <source>
        <dbReference type="Proteomes" id="UP001500280"/>
    </source>
</evidence>
<feature type="compositionally biased region" description="Low complexity" evidence="1">
    <location>
        <begin position="28"/>
        <end position="52"/>
    </location>
</feature>
<keyword evidence="3" id="KW-1185">Reference proteome</keyword>
<dbReference type="EMBL" id="BAAANF010000002">
    <property type="protein sequence ID" value="GAA1668773.1"/>
    <property type="molecule type" value="Genomic_DNA"/>
</dbReference>
<evidence type="ECO:0000256" key="1">
    <source>
        <dbReference type="SAM" id="MobiDB-lite"/>
    </source>
</evidence>
<organism evidence="2 3">
    <name type="scientific">Kribbella yunnanensis</name>
    <dbReference type="NCBI Taxonomy" id="190194"/>
    <lineage>
        <taxon>Bacteria</taxon>
        <taxon>Bacillati</taxon>
        <taxon>Actinomycetota</taxon>
        <taxon>Actinomycetes</taxon>
        <taxon>Propionibacteriales</taxon>
        <taxon>Kribbellaceae</taxon>
        <taxon>Kribbella</taxon>
    </lineage>
</organism>
<protein>
    <submittedName>
        <fullName evidence="2">Uncharacterized protein</fullName>
    </submittedName>
</protein>
<gene>
    <name evidence="2" type="ORF">GCM10009745_09000</name>
</gene>
<reference evidence="3" key="1">
    <citation type="journal article" date="2019" name="Int. J. Syst. Evol. Microbiol.">
        <title>The Global Catalogue of Microorganisms (GCM) 10K type strain sequencing project: providing services to taxonomists for standard genome sequencing and annotation.</title>
        <authorList>
            <consortium name="The Broad Institute Genomics Platform"/>
            <consortium name="The Broad Institute Genome Sequencing Center for Infectious Disease"/>
            <person name="Wu L."/>
            <person name="Ma J."/>
        </authorList>
    </citation>
    <scope>NUCLEOTIDE SEQUENCE [LARGE SCALE GENOMIC DNA]</scope>
    <source>
        <strain evidence="3">JCM 14307</strain>
    </source>
</reference>
<proteinExistence type="predicted"/>
<sequence length="79" mass="8407">MITSVAIHPPSKSRGIAGYNRSRSDGNRLPSTSLPSASRSSAVSPRRAVPSSIKAVTPAIVRSPQYHRLLPSNEQAVDN</sequence>
<comment type="caution">
    <text evidence="2">The sequence shown here is derived from an EMBL/GenBank/DDBJ whole genome shotgun (WGS) entry which is preliminary data.</text>
</comment>
<dbReference type="Proteomes" id="UP001500280">
    <property type="component" value="Unassembled WGS sequence"/>
</dbReference>